<dbReference type="Proteomes" id="UP000316238">
    <property type="component" value="Unassembled WGS sequence"/>
</dbReference>
<organism evidence="1 2">
    <name type="scientific">Candidatus Electronema aureum</name>
    <dbReference type="NCBI Taxonomy" id="2005002"/>
    <lineage>
        <taxon>Bacteria</taxon>
        <taxon>Pseudomonadati</taxon>
        <taxon>Thermodesulfobacteriota</taxon>
        <taxon>Desulfobulbia</taxon>
        <taxon>Desulfobulbales</taxon>
        <taxon>Desulfobulbaceae</taxon>
        <taxon>Candidatus Electronema</taxon>
    </lineage>
</organism>
<name>A0A521FZF8_9BACT</name>
<comment type="caution">
    <text evidence="1">The sequence shown here is derived from an EMBL/GenBank/DDBJ whole genome shotgun (WGS) entry which is preliminary data.</text>
</comment>
<dbReference type="Gene3D" id="3.40.50.11970">
    <property type="match status" value="1"/>
</dbReference>
<protein>
    <submittedName>
        <fullName evidence="1">Uncharacterized protein</fullName>
    </submittedName>
</protein>
<accession>A0A521FZF8</accession>
<dbReference type="EMBL" id="NQJD01000037">
    <property type="protein sequence ID" value="TAA74149.1"/>
    <property type="molecule type" value="Genomic_DNA"/>
</dbReference>
<dbReference type="PANTHER" id="PTHR37835:SF1">
    <property type="entry name" value="ALPHA-CLOSTRIPAIN"/>
    <property type="match status" value="1"/>
</dbReference>
<dbReference type="AlphaFoldDB" id="A0A521FZF8"/>
<reference evidence="1" key="1">
    <citation type="submission" date="2017-07" db="EMBL/GenBank/DDBJ databases">
        <title>The cable genome - Insights into the physiology and evolution of filamentous bacteria capable of sulfide oxidation via long distance electron transfer.</title>
        <authorList>
            <person name="Thorup C."/>
            <person name="Bjerg J.T."/>
            <person name="Schreiber L."/>
            <person name="Nielsen L.P."/>
            <person name="Kjeldsen K.U."/>
            <person name="Boesen T."/>
            <person name="Boggild A."/>
            <person name="Meysman F."/>
            <person name="Geelhoed J."/>
            <person name="Schramm A."/>
        </authorList>
    </citation>
    <scope>NUCLEOTIDE SEQUENCE [LARGE SCALE GENOMIC DNA]</scope>
    <source>
        <strain evidence="1">GS</strain>
    </source>
</reference>
<dbReference type="PANTHER" id="PTHR37835">
    <property type="entry name" value="ALPHA-CLOSTRIPAIN"/>
    <property type="match status" value="1"/>
</dbReference>
<dbReference type="InterPro" id="IPR005077">
    <property type="entry name" value="Peptidase_C11"/>
</dbReference>
<gene>
    <name evidence="1" type="ORF">CDV28_1372</name>
</gene>
<dbReference type="Pfam" id="PF03415">
    <property type="entry name" value="Peptidase_C11"/>
    <property type="match status" value="1"/>
</dbReference>
<keyword evidence="2" id="KW-1185">Reference proteome</keyword>
<evidence type="ECO:0000313" key="2">
    <source>
        <dbReference type="Proteomes" id="UP000316238"/>
    </source>
</evidence>
<evidence type="ECO:0000313" key="1">
    <source>
        <dbReference type="EMBL" id="TAA74149.1"/>
    </source>
</evidence>
<sequence length="128" mass="14002">MKHNLLVYMAGDNDLGAGLNSKAVQDIIEMETEGSSENLSIFVQADGNKEGDTVRYKIIKRTQEGSKPESENIAPDGFEVNSGAPETLKKFLKLGTILDENVRNSLIIWAHGTGQRADELSKLGIRRG</sequence>
<proteinExistence type="predicted"/>